<keyword evidence="2" id="KW-1185">Reference proteome</keyword>
<dbReference type="EMBL" id="KV417538">
    <property type="protein sequence ID" value="KZP22657.1"/>
    <property type="molecule type" value="Genomic_DNA"/>
</dbReference>
<name>A0A166L7F5_9AGAM</name>
<dbReference type="AlphaFoldDB" id="A0A166L7F5"/>
<organism evidence="1 2">
    <name type="scientific">Athelia psychrophila</name>
    <dbReference type="NCBI Taxonomy" id="1759441"/>
    <lineage>
        <taxon>Eukaryota</taxon>
        <taxon>Fungi</taxon>
        <taxon>Dikarya</taxon>
        <taxon>Basidiomycota</taxon>
        <taxon>Agaricomycotina</taxon>
        <taxon>Agaricomycetes</taxon>
        <taxon>Agaricomycetidae</taxon>
        <taxon>Atheliales</taxon>
        <taxon>Atheliaceae</taxon>
        <taxon>Athelia</taxon>
    </lineage>
</organism>
<reference evidence="1 2" key="1">
    <citation type="journal article" date="2016" name="Mol. Biol. Evol.">
        <title>Comparative Genomics of Early-Diverging Mushroom-Forming Fungi Provides Insights into the Origins of Lignocellulose Decay Capabilities.</title>
        <authorList>
            <person name="Nagy L.G."/>
            <person name="Riley R."/>
            <person name="Tritt A."/>
            <person name="Adam C."/>
            <person name="Daum C."/>
            <person name="Floudas D."/>
            <person name="Sun H."/>
            <person name="Yadav J.S."/>
            <person name="Pangilinan J."/>
            <person name="Larsson K.H."/>
            <person name="Matsuura K."/>
            <person name="Barry K."/>
            <person name="Labutti K."/>
            <person name="Kuo R."/>
            <person name="Ohm R.A."/>
            <person name="Bhattacharya S.S."/>
            <person name="Shirouzu T."/>
            <person name="Yoshinaga Y."/>
            <person name="Martin F.M."/>
            <person name="Grigoriev I.V."/>
            <person name="Hibbett D.S."/>
        </authorList>
    </citation>
    <scope>NUCLEOTIDE SEQUENCE [LARGE SCALE GENOMIC DNA]</scope>
    <source>
        <strain evidence="1 2">CBS 109695</strain>
    </source>
</reference>
<dbReference type="Proteomes" id="UP000076532">
    <property type="component" value="Unassembled WGS sequence"/>
</dbReference>
<sequence length="304" mass="33031">MFNYRCQVPVKVTATRIARGDQRSSDAISSPLCLGHSGEAMCWVLNDARPSSSSTHTQSRKLTRDAAISWLPPLPLCPQTRSEPISAADAVELAAAVPQPAILHILLPNNSHCRASPHACTGPESPSPFVRDLVRLDLVILVRPAFAPVQKVQCHMGEAEEKEMVETDEREGEGKRELTGYTVIIMHYTLVTTRAVCCNTLPYTCEGVTGWLAGWPNSQCGKHVMAVHASAAGSNAFYLFPNAADERMSVPSHQRPSGCAGQPGTAHNLRCGCACARRWSGRIRHGHYPIGLNCIPFPPPPHFL</sequence>
<gene>
    <name evidence="1" type="ORF">FIBSPDRAFT_890276</name>
</gene>
<accession>A0A166L7F5</accession>
<protein>
    <submittedName>
        <fullName evidence="1">Uncharacterized protein</fullName>
    </submittedName>
</protein>
<evidence type="ECO:0000313" key="2">
    <source>
        <dbReference type="Proteomes" id="UP000076532"/>
    </source>
</evidence>
<proteinExistence type="predicted"/>
<evidence type="ECO:0000313" key="1">
    <source>
        <dbReference type="EMBL" id="KZP22657.1"/>
    </source>
</evidence>